<comment type="caution">
    <text evidence="5">The sequence shown here is derived from an EMBL/GenBank/DDBJ whole genome shotgun (WGS) entry which is preliminary data.</text>
</comment>
<evidence type="ECO:0000313" key="5">
    <source>
        <dbReference type="EMBL" id="KAG0730596.1"/>
    </source>
</evidence>
<dbReference type="InterPro" id="IPR013871">
    <property type="entry name" value="Cysteine_rich_secretory"/>
</dbReference>
<dbReference type="InterPro" id="IPR001283">
    <property type="entry name" value="CRISP-related"/>
</dbReference>
<dbReference type="Gene3D" id="1.10.10.740">
    <property type="entry name" value="Crisp domain"/>
    <property type="match status" value="1"/>
</dbReference>
<dbReference type="Proteomes" id="UP000770661">
    <property type="component" value="Unassembled WGS sequence"/>
</dbReference>
<evidence type="ECO:0000256" key="1">
    <source>
        <dbReference type="ARBA" id="ARBA00009923"/>
    </source>
</evidence>
<evidence type="ECO:0000313" key="6">
    <source>
        <dbReference type="Proteomes" id="UP000770661"/>
    </source>
</evidence>
<dbReference type="PROSITE" id="PS51670">
    <property type="entry name" value="SHKT"/>
    <property type="match status" value="1"/>
</dbReference>
<dbReference type="InterPro" id="IPR002413">
    <property type="entry name" value="V5_allergen-like"/>
</dbReference>
<dbReference type="PANTHER" id="PTHR10334">
    <property type="entry name" value="CYSTEINE-RICH SECRETORY PROTEIN-RELATED"/>
    <property type="match status" value="1"/>
</dbReference>
<dbReference type="PRINTS" id="PR00837">
    <property type="entry name" value="V5TPXLIKE"/>
</dbReference>
<dbReference type="AlphaFoldDB" id="A0A8J4YXU5"/>
<dbReference type="InterPro" id="IPR042076">
    <property type="entry name" value="Crisp-like_dom"/>
</dbReference>
<dbReference type="SUPFAM" id="SSF55797">
    <property type="entry name" value="PR-1-like"/>
    <property type="match status" value="1"/>
</dbReference>
<sequence>MVNNGWSSKLALERVKNSARFASQLACEQDHWVFGRRLQLRSIEPGKHRVQRRLVHFHNNFRSKVKPQASNMLAMSWSKEVARDAQRWAEACELLVHDNATGRTVDGFGPCGQTAFVSTQASPLTWWLEKDHFTYGGSNDLKRVGHYTQLVWHSSHQLGCGLAHCTDARPTPFFNYVCNYCPIGNFPERIGRPYDSGSPCSGCQGKCKGRRLCTNSCPYGDLWMNCKALQRSVPGWLCDSRTKKGLERRRYCRATCKCKGKIVYPPPTSKDEVENNNNGKSSSFALVAMKGE</sequence>
<keyword evidence="2" id="KW-1015">Disulfide bond</keyword>
<gene>
    <name evidence="5" type="primary">CRISP2</name>
    <name evidence="5" type="ORF">GWK47_027913</name>
</gene>
<evidence type="ECO:0000256" key="3">
    <source>
        <dbReference type="PROSITE-ProRule" id="PRU01005"/>
    </source>
</evidence>
<dbReference type="Gene3D" id="3.40.33.10">
    <property type="entry name" value="CAP"/>
    <property type="match status" value="1"/>
</dbReference>
<protein>
    <submittedName>
        <fullName evidence="5">Cysteine-rich secretory protein 2</fullName>
    </submittedName>
</protein>
<dbReference type="InterPro" id="IPR003582">
    <property type="entry name" value="ShKT_dom"/>
</dbReference>
<keyword evidence="6" id="KW-1185">Reference proteome</keyword>
<dbReference type="InterPro" id="IPR035940">
    <property type="entry name" value="CAP_sf"/>
</dbReference>
<dbReference type="InterPro" id="IPR014044">
    <property type="entry name" value="CAP_dom"/>
</dbReference>
<comment type="caution">
    <text evidence="3">Lacks conserved residue(s) required for the propagation of feature annotation.</text>
</comment>
<dbReference type="PRINTS" id="PR00838">
    <property type="entry name" value="V5ALLERGEN"/>
</dbReference>
<dbReference type="OrthoDB" id="337038at2759"/>
<proteinExistence type="inferred from homology"/>
<dbReference type="InterPro" id="IPR018244">
    <property type="entry name" value="Allrgn_V5/Tpx1_CS"/>
</dbReference>
<dbReference type="SMART" id="SM00198">
    <property type="entry name" value="SCP"/>
    <property type="match status" value="1"/>
</dbReference>
<dbReference type="Pfam" id="PF00188">
    <property type="entry name" value="CAP"/>
    <property type="match status" value="1"/>
</dbReference>
<organism evidence="5 6">
    <name type="scientific">Chionoecetes opilio</name>
    <name type="common">Atlantic snow crab</name>
    <name type="synonym">Cancer opilio</name>
    <dbReference type="NCBI Taxonomy" id="41210"/>
    <lineage>
        <taxon>Eukaryota</taxon>
        <taxon>Metazoa</taxon>
        <taxon>Ecdysozoa</taxon>
        <taxon>Arthropoda</taxon>
        <taxon>Crustacea</taxon>
        <taxon>Multicrustacea</taxon>
        <taxon>Malacostraca</taxon>
        <taxon>Eumalacostraca</taxon>
        <taxon>Eucarida</taxon>
        <taxon>Decapoda</taxon>
        <taxon>Pleocyemata</taxon>
        <taxon>Brachyura</taxon>
        <taxon>Eubrachyura</taxon>
        <taxon>Majoidea</taxon>
        <taxon>Majidae</taxon>
        <taxon>Chionoecetes</taxon>
    </lineage>
</organism>
<dbReference type="GO" id="GO:0005576">
    <property type="term" value="C:extracellular region"/>
    <property type="evidence" value="ECO:0007669"/>
    <property type="project" value="InterPro"/>
</dbReference>
<evidence type="ECO:0000259" key="4">
    <source>
        <dbReference type="PROSITE" id="PS51670"/>
    </source>
</evidence>
<dbReference type="PROSITE" id="PS01009">
    <property type="entry name" value="CRISP_1"/>
    <property type="match status" value="1"/>
</dbReference>
<dbReference type="EMBL" id="JACEEZ010000013">
    <property type="protein sequence ID" value="KAG0730596.1"/>
    <property type="molecule type" value="Genomic_DNA"/>
</dbReference>
<accession>A0A8J4YXU5</accession>
<dbReference type="Pfam" id="PF08562">
    <property type="entry name" value="Crisp"/>
    <property type="match status" value="1"/>
</dbReference>
<feature type="domain" description="ShKT" evidence="4">
    <location>
        <begin position="217"/>
        <end position="258"/>
    </location>
</feature>
<name>A0A8J4YXU5_CHIOP</name>
<dbReference type="SUPFAM" id="SSF57546">
    <property type="entry name" value="Crisp domain-like"/>
    <property type="match status" value="1"/>
</dbReference>
<evidence type="ECO:0000256" key="2">
    <source>
        <dbReference type="ARBA" id="ARBA00023157"/>
    </source>
</evidence>
<comment type="similarity">
    <text evidence="1">Belongs to the CRISP family.</text>
</comment>
<reference evidence="5" key="1">
    <citation type="submission" date="2020-07" db="EMBL/GenBank/DDBJ databases">
        <title>The High-quality genome of the commercially important snow crab, Chionoecetes opilio.</title>
        <authorList>
            <person name="Jeong J.-H."/>
            <person name="Ryu S."/>
        </authorList>
    </citation>
    <scope>NUCLEOTIDE SEQUENCE</scope>
    <source>
        <strain evidence="5">MADBK_172401_WGS</strain>
        <tissue evidence="5">Digestive gland</tissue>
    </source>
</reference>